<dbReference type="AlphaFoldDB" id="A0AAF3EQ12"/>
<organism evidence="1 2">
    <name type="scientific">Mesorhabditis belari</name>
    <dbReference type="NCBI Taxonomy" id="2138241"/>
    <lineage>
        <taxon>Eukaryota</taxon>
        <taxon>Metazoa</taxon>
        <taxon>Ecdysozoa</taxon>
        <taxon>Nematoda</taxon>
        <taxon>Chromadorea</taxon>
        <taxon>Rhabditida</taxon>
        <taxon>Rhabditina</taxon>
        <taxon>Rhabditomorpha</taxon>
        <taxon>Rhabditoidea</taxon>
        <taxon>Rhabditidae</taxon>
        <taxon>Mesorhabditinae</taxon>
        <taxon>Mesorhabditis</taxon>
    </lineage>
</organism>
<proteinExistence type="predicted"/>
<dbReference type="PANTHER" id="PTHR33651:SF3">
    <property type="entry name" value="PHAGE PROTEIN"/>
    <property type="match status" value="1"/>
</dbReference>
<name>A0AAF3EQ12_9BILA</name>
<keyword evidence="1" id="KW-1185">Reference proteome</keyword>
<dbReference type="PANTHER" id="PTHR33651">
    <property type="entry name" value="PROTEIN CBG06246"/>
    <property type="match status" value="1"/>
</dbReference>
<reference evidence="2" key="1">
    <citation type="submission" date="2024-02" db="UniProtKB">
        <authorList>
            <consortium name="WormBaseParasite"/>
        </authorList>
    </citation>
    <scope>IDENTIFICATION</scope>
</reference>
<evidence type="ECO:0000313" key="1">
    <source>
        <dbReference type="Proteomes" id="UP000887575"/>
    </source>
</evidence>
<protein>
    <submittedName>
        <fullName evidence="2">Uncharacterized protein</fullName>
    </submittedName>
</protein>
<dbReference type="WBParaSite" id="MBELARI_LOCUS16183">
    <property type="protein sequence ID" value="MBELARI_LOCUS16183"/>
    <property type="gene ID" value="MBELARI_LOCUS16183"/>
</dbReference>
<evidence type="ECO:0000313" key="2">
    <source>
        <dbReference type="WBParaSite" id="MBELARI_LOCUS16183"/>
    </source>
</evidence>
<sequence>MCQRWEEYVLLIESLMKLSEREEKSSESKGRDKIKKMKDVAREAAEHLEAMDATDFFMAYGGLKIERQKNIKRSGFVLLYLEENWFRKAVVAYFKKSPEMEVEAKKPAKGGVQQSLVVDINGRKSAYYAKVLGTFNKNYGTWPFDKPPVDLREIFVYRLLSSIGVGSKEVHVIPDVPNSGYVYLATKMIENFFTADGHTEDYLRTGSTKNDKSVKGSKKKAEDQLDMLGWLLRLHDLGVENKANYGFIARLMSDSSTSFELRIVDFRVLAKNANQSPYFPKAKDSKMKSEWKKFAEVWKLTDKIDEAWKKMEEDLAIRKRFEEDKNAYEGKNQQDQNLFDYRDGVKDNLQKLVKEEQSGSGAAKKPRTD</sequence>
<dbReference type="Proteomes" id="UP000887575">
    <property type="component" value="Unassembled WGS sequence"/>
</dbReference>
<accession>A0AAF3EQ12</accession>